<dbReference type="EMBL" id="AP026708">
    <property type="protein sequence ID" value="BDQ32770.1"/>
    <property type="molecule type" value="Genomic_DNA"/>
</dbReference>
<keyword evidence="2" id="KW-1185">Reference proteome</keyword>
<accession>A0ABN6RTB9</accession>
<name>A0ABN6RTB9_9BACT</name>
<evidence type="ECO:0000313" key="1">
    <source>
        <dbReference type="EMBL" id="BDQ32770.1"/>
    </source>
</evidence>
<proteinExistence type="predicted"/>
<dbReference type="Proteomes" id="UP001061361">
    <property type="component" value="Chromosome"/>
</dbReference>
<evidence type="ECO:0000313" key="2">
    <source>
        <dbReference type="Proteomes" id="UP001061361"/>
    </source>
</evidence>
<reference evidence="1" key="1">
    <citation type="submission" date="2022-08" db="EMBL/GenBank/DDBJ databases">
        <title>Genome Sequence of the sulphate-reducing bacterium, Pseudodesulfovibrio portus JCM14722.</title>
        <authorList>
            <person name="Kondo R."/>
            <person name="Kataoka T."/>
        </authorList>
    </citation>
    <scope>NUCLEOTIDE SEQUENCE</scope>
    <source>
        <strain evidence="1">JCM 14722</strain>
    </source>
</reference>
<gene>
    <name evidence="1" type="ORF">JCM14722_03120</name>
</gene>
<sequence>MAVEFAIQPMDNYLCVTVVGEIINHEYIISFGRPYRLKARELGIKRILGDYRKAESRIDYYGMIMPARHLRSTRFQYNGFRRANLVAPEALQQFPDYQVPAADRASCLNPFPARKRRSPGR</sequence>
<organism evidence="1 2">
    <name type="scientific">Pseudodesulfovibrio portus</name>
    <dbReference type="NCBI Taxonomy" id="231439"/>
    <lineage>
        <taxon>Bacteria</taxon>
        <taxon>Pseudomonadati</taxon>
        <taxon>Thermodesulfobacteriota</taxon>
        <taxon>Desulfovibrionia</taxon>
        <taxon>Desulfovibrionales</taxon>
        <taxon>Desulfovibrionaceae</taxon>
    </lineage>
</organism>
<protein>
    <submittedName>
        <fullName evidence="1">Uncharacterized protein</fullName>
    </submittedName>
</protein>